<organism evidence="1 2">
    <name type="scientific">Lacrimispora amygdalina</name>
    <dbReference type="NCBI Taxonomy" id="253257"/>
    <lineage>
        <taxon>Bacteria</taxon>
        <taxon>Bacillati</taxon>
        <taxon>Bacillota</taxon>
        <taxon>Clostridia</taxon>
        <taxon>Lachnospirales</taxon>
        <taxon>Lachnospiraceae</taxon>
        <taxon>Lacrimispora</taxon>
    </lineage>
</organism>
<dbReference type="RefSeq" id="WP_117416963.1">
    <property type="nucleotide sequence ID" value="NZ_QOHO01000029.1"/>
</dbReference>
<dbReference type="AlphaFoldDB" id="A0A3E2NDD4"/>
<evidence type="ECO:0000313" key="1">
    <source>
        <dbReference type="EMBL" id="RFZ79027.1"/>
    </source>
</evidence>
<accession>A0A3E2NDD4</accession>
<dbReference type="Gene3D" id="2.30.110.10">
    <property type="entry name" value="Electron Transport, Fmn-binding Protein, Chain A"/>
    <property type="match status" value="1"/>
</dbReference>
<protein>
    <submittedName>
        <fullName evidence="1">Pyridoxamine 5'-phosphate oxidase family protein</fullName>
    </submittedName>
</protein>
<gene>
    <name evidence="1" type="ORF">DS742_10545</name>
</gene>
<proteinExistence type="predicted"/>
<evidence type="ECO:0000313" key="2">
    <source>
        <dbReference type="Proteomes" id="UP000260680"/>
    </source>
</evidence>
<dbReference type="SUPFAM" id="SSF50475">
    <property type="entry name" value="FMN-binding split barrel"/>
    <property type="match status" value="1"/>
</dbReference>
<sequence>MFREMRRKNQVLSAEESIQILERGTSGVLAVSGDDDYPYAVPLSYVYHDNKIYFHGAKTGQKLDGIARNEKVSFCVIDQDQVVQDEYTTYFRSVIVFGRARLMEEKEKRRALEILTARYSPDIEEGQRSQAIDKGLSAVCMIELSIEHISGKEAKELVKQKEK</sequence>
<name>A0A3E2NDD4_9FIRM</name>
<dbReference type="PANTHER" id="PTHR34071:SF2">
    <property type="entry name" value="FLAVIN-NUCLEOTIDE-BINDING PROTEIN"/>
    <property type="match status" value="1"/>
</dbReference>
<dbReference type="PANTHER" id="PTHR34071">
    <property type="entry name" value="5-NITROIMIDAZOLE ANTIBIOTICS RESISTANCE PROTEIN, NIMA-FAMILY-RELATED PROTEIN-RELATED"/>
    <property type="match status" value="1"/>
</dbReference>
<reference evidence="1 2" key="1">
    <citation type="submission" date="2018-07" db="EMBL/GenBank/DDBJ databases">
        <title>New species, Clostridium PI-S10-A1B.</title>
        <authorList>
            <person name="Krishna G."/>
            <person name="Summeta K."/>
            <person name="Shikha S."/>
            <person name="Prabhu P.B."/>
            <person name="Suresh K."/>
        </authorList>
    </citation>
    <scope>NUCLEOTIDE SEQUENCE [LARGE SCALE GENOMIC DNA]</scope>
    <source>
        <strain evidence="1 2">PI-S10-A1B</strain>
    </source>
</reference>
<dbReference type="Pfam" id="PF12900">
    <property type="entry name" value="Pyridox_ox_2"/>
    <property type="match status" value="1"/>
</dbReference>
<dbReference type="Proteomes" id="UP000260680">
    <property type="component" value="Unassembled WGS sequence"/>
</dbReference>
<dbReference type="InterPro" id="IPR024747">
    <property type="entry name" value="Pyridox_Oxase-rel"/>
</dbReference>
<dbReference type="EMBL" id="QOHO01000029">
    <property type="protein sequence ID" value="RFZ79027.1"/>
    <property type="molecule type" value="Genomic_DNA"/>
</dbReference>
<dbReference type="InterPro" id="IPR012349">
    <property type="entry name" value="Split_barrel_FMN-bd"/>
</dbReference>
<comment type="caution">
    <text evidence="1">The sequence shown here is derived from an EMBL/GenBank/DDBJ whole genome shotgun (WGS) entry which is preliminary data.</text>
</comment>
<dbReference type="OrthoDB" id="9794935at2"/>